<reference evidence="1" key="1">
    <citation type="journal article" date="2012" name="PLoS ONE">
        <title>Gene sets for utilization of primary and secondary nutrition supplies in the distal gut of endangered iberian lynx.</title>
        <authorList>
            <person name="Alcaide M."/>
            <person name="Messina E."/>
            <person name="Richter M."/>
            <person name="Bargiela R."/>
            <person name="Peplies J."/>
            <person name="Huws S.A."/>
            <person name="Newbold C.J."/>
            <person name="Golyshin P.N."/>
            <person name="Simon M.A."/>
            <person name="Lopez G."/>
            <person name="Yakimov M.M."/>
            <person name="Ferrer M."/>
        </authorList>
    </citation>
    <scope>NUCLEOTIDE SEQUENCE</scope>
</reference>
<sequence>MVCTSSTPPVSRPIDVSAAATSSGFKSKSRYSLSQL</sequence>
<comment type="caution">
    <text evidence="1">The sequence shown here is derived from an EMBL/GenBank/DDBJ whole genome shotgun (WGS) entry which is preliminary data.</text>
</comment>
<gene>
    <name evidence="1" type="ORF">EVA_11875</name>
</gene>
<organism evidence="1">
    <name type="scientific">gut metagenome</name>
    <dbReference type="NCBI Taxonomy" id="749906"/>
    <lineage>
        <taxon>unclassified sequences</taxon>
        <taxon>metagenomes</taxon>
        <taxon>organismal metagenomes</taxon>
    </lineage>
</organism>
<proteinExistence type="predicted"/>
<name>J9CIW8_9ZZZZ</name>
<dbReference type="AlphaFoldDB" id="J9CIW8"/>
<accession>J9CIW8</accession>
<evidence type="ECO:0000313" key="1">
    <source>
        <dbReference type="EMBL" id="EJX00021.1"/>
    </source>
</evidence>
<dbReference type="EMBL" id="AMCI01003560">
    <property type="protein sequence ID" value="EJX00021.1"/>
    <property type="molecule type" value="Genomic_DNA"/>
</dbReference>
<protein>
    <submittedName>
        <fullName evidence="1">Uncharacterized protein</fullName>
    </submittedName>
</protein>